<sequence length="220" mass="24758">MSITTDPSNSSGSKATFRVSSEGGFVAKRLEPQSGSVRFLHSFPRIGKADSEETDQPPLPDSITSDTRCNEVWYCYLLRNTQYKYSKLTYNGSTNNPRRRLRQHNEEITGGAKFTHGKGGGWEIYALLSGFPDHKNTLSCEWRIKHPNGKPGKRDPHHCGVRGRVMALNDIFTLDKWTNQCTHENRNLSLTLYLAEDVVSCVDIFNLPSNITYGGKIPSF</sequence>
<dbReference type="InterPro" id="IPR035901">
    <property type="entry name" value="GIY-YIG_endonuc_sf"/>
</dbReference>
<dbReference type="EMBL" id="MN740153">
    <property type="protein sequence ID" value="QHT90276.1"/>
    <property type="molecule type" value="Genomic_DNA"/>
</dbReference>
<dbReference type="PANTHER" id="PTHR20208:SF13">
    <property type="entry name" value="STRUCTURE-SPECIFIC ENDONUCLEASE SUBUNIT SLX1"/>
    <property type="match status" value="1"/>
</dbReference>
<dbReference type="PROSITE" id="PS50164">
    <property type="entry name" value="GIY_YIG"/>
    <property type="match status" value="1"/>
</dbReference>
<reference evidence="2" key="1">
    <citation type="journal article" date="2020" name="Nature">
        <title>Giant virus diversity and host interactions through global metagenomics.</title>
        <authorList>
            <person name="Schulz F."/>
            <person name="Roux S."/>
            <person name="Paez-Espino D."/>
            <person name="Jungbluth S."/>
            <person name="Walsh D.A."/>
            <person name="Denef V.J."/>
            <person name="McMahon K.D."/>
            <person name="Konstantinidis K.T."/>
            <person name="Eloe-Fadrosh E.A."/>
            <person name="Kyrpides N.C."/>
            <person name="Woyke T."/>
        </authorList>
    </citation>
    <scope>NUCLEOTIDE SEQUENCE</scope>
    <source>
        <strain evidence="2">GVMAG-M-3300023184-68</strain>
    </source>
</reference>
<dbReference type="Gene3D" id="3.40.1440.10">
    <property type="entry name" value="GIY-YIG endonuclease"/>
    <property type="match status" value="1"/>
</dbReference>
<dbReference type="InterPro" id="IPR000305">
    <property type="entry name" value="GIY-YIG_endonuc"/>
</dbReference>
<proteinExistence type="predicted"/>
<accession>A0A6C0ICY2</accession>
<organism evidence="2">
    <name type="scientific">viral metagenome</name>
    <dbReference type="NCBI Taxonomy" id="1070528"/>
    <lineage>
        <taxon>unclassified sequences</taxon>
        <taxon>metagenomes</taxon>
        <taxon>organismal metagenomes</taxon>
    </lineage>
</organism>
<protein>
    <recommendedName>
        <fullName evidence="1">GIY-YIG domain-containing protein</fullName>
    </recommendedName>
</protein>
<feature type="domain" description="GIY-YIG" evidence="1">
    <location>
        <begin position="71"/>
        <end position="155"/>
    </location>
</feature>
<name>A0A6C0ICY2_9ZZZZ</name>
<dbReference type="InterPro" id="IPR050381">
    <property type="entry name" value="SLX1_endonuclease"/>
</dbReference>
<dbReference type="PANTHER" id="PTHR20208">
    <property type="entry name" value="STRUCTURE-SPECIFIC ENDONUCLEASE SUBUNIT SLX1"/>
    <property type="match status" value="1"/>
</dbReference>
<evidence type="ECO:0000313" key="2">
    <source>
        <dbReference type="EMBL" id="QHT90276.1"/>
    </source>
</evidence>
<evidence type="ECO:0000259" key="1">
    <source>
        <dbReference type="PROSITE" id="PS50164"/>
    </source>
</evidence>
<dbReference type="AlphaFoldDB" id="A0A6C0ICY2"/>
<dbReference type="Pfam" id="PF01541">
    <property type="entry name" value="GIY-YIG"/>
    <property type="match status" value="1"/>
</dbReference>